<dbReference type="Gene3D" id="3.30.70.100">
    <property type="match status" value="1"/>
</dbReference>
<dbReference type="OrthoDB" id="4641034at2759"/>
<dbReference type="InterPro" id="IPR007138">
    <property type="entry name" value="ABM_dom"/>
</dbReference>
<protein>
    <recommendedName>
        <fullName evidence="1">ABM domain-containing protein</fullName>
    </recommendedName>
</protein>
<dbReference type="AlphaFoldDB" id="A0A8H6VKB4"/>
<dbReference type="Proteomes" id="UP000660729">
    <property type="component" value="Unassembled WGS sequence"/>
</dbReference>
<keyword evidence="3" id="KW-1185">Reference proteome</keyword>
<accession>A0A8H6VKB4</accession>
<dbReference type="InterPro" id="IPR011008">
    <property type="entry name" value="Dimeric_a/b-barrel"/>
</dbReference>
<name>A0A8H6VKB4_9PEZI</name>
<gene>
    <name evidence="2" type="ORF">HII31_07549</name>
</gene>
<feature type="domain" description="ABM" evidence="1">
    <location>
        <begin position="32"/>
        <end position="98"/>
    </location>
</feature>
<organism evidence="2 3">
    <name type="scientific">Pseudocercospora fuligena</name>
    <dbReference type="NCBI Taxonomy" id="685502"/>
    <lineage>
        <taxon>Eukaryota</taxon>
        <taxon>Fungi</taxon>
        <taxon>Dikarya</taxon>
        <taxon>Ascomycota</taxon>
        <taxon>Pezizomycotina</taxon>
        <taxon>Dothideomycetes</taxon>
        <taxon>Dothideomycetidae</taxon>
        <taxon>Mycosphaerellales</taxon>
        <taxon>Mycosphaerellaceae</taxon>
        <taxon>Pseudocercospora</taxon>
    </lineage>
</organism>
<evidence type="ECO:0000259" key="1">
    <source>
        <dbReference type="Pfam" id="PF03992"/>
    </source>
</evidence>
<reference evidence="2" key="1">
    <citation type="submission" date="2020-04" db="EMBL/GenBank/DDBJ databases">
        <title>Draft genome resource of the tomato pathogen Pseudocercospora fuligena.</title>
        <authorList>
            <person name="Zaccaron A."/>
        </authorList>
    </citation>
    <scope>NUCLEOTIDE SEQUENCE</scope>
    <source>
        <strain evidence="2">PF001</strain>
    </source>
</reference>
<comment type="caution">
    <text evidence="2">The sequence shown here is derived from an EMBL/GenBank/DDBJ whole genome shotgun (WGS) entry which is preliminary data.</text>
</comment>
<proteinExistence type="predicted"/>
<evidence type="ECO:0000313" key="2">
    <source>
        <dbReference type="EMBL" id="KAF7191189.1"/>
    </source>
</evidence>
<evidence type="ECO:0000313" key="3">
    <source>
        <dbReference type="Proteomes" id="UP000660729"/>
    </source>
</evidence>
<dbReference type="Pfam" id="PF03992">
    <property type="entry name" value="ABM"/>
    <property type="match status" value="1"/>
</dbReference>
<sequence>MSSSTAEYQCQDFMTELPPLPEGEFSVFGIVFAHPEHADALEAVYAETTRLSASEPGTIYYCLSRDPDDRTAFHFFERYTGRRAFEDHNDQPIIRKLMADQLIKGVKAKFVGAIKPATA</sequence>
<dbReference type="SUPFAM" id="SSF54909">
    <property type="entry name" value="Dimeric alpha+beta barrel"/>
    <property type="match status" value="1"/>
</dbReference>
<dbReference type="EMBL" id="JABCIY010000160">
    <property type="protein sequence ID" value="KAF7191189.1"/>
    <property type="molecule type" value="Genomic_DNA"/>
</dbReference>